<sequence>MKTIGRVEVETVIDVKCDVCNASTRVDIGGFQFGSLQAKWGFGSSHDGERYEIHLCEGCLSALIEN</sequence>
<dbReference type="EMBL" id="LT963409">
    <property type="protein sequence ID" value="SOS37594.1"/>
    <property type="molecule type" value="Genomic_DNA"/>
</dbReference>
<name>A0A2K4WP39_PSESX</name>
<organism evidence="1 2">
    <name type="scientific">Pseudomonas syringae</name>
    <dbReference type="NCBI Taxonomy" id="317"/>
    <lineage>
        <taxon>Bacteria</taxon>
        <taxon>Pseudomonadati</taxon>
        <taxon>Pseudomonadota</taxon>
        <taxon>Gammaproteobacteria</taxon>
        <taxon>Pseudomonadales</taxon>
        <taxon>Pseudomonadaceae</taxon>
        <taxon>Pseudomonas</taxon>
    </lineage>
</organism>
<dbReference type="Proteomes" id="UP000238095">
    <property type="component" value="Chromosome 1"/>
</dbReference>
<protein>
    <submittedName>
        <fullName evidence="1">Uncharacterized protein</fullName>
    </submittedName>
</protein>
<evidence type="ECO:0000313" key="2">
    <source>
        <dbReference type="Proteomes" id="UP000238095"/>
    </source>
</evidence>
<proteinExistence type="predicted"/>
<dbReference type="AlphaFoldDB" id="A0A2K4WP39"/>
<accession>A0A2K4WP39</accession>
<evidence type="ECO:0000313" key="1">
    <source>
        <dbReference type="EMBL" id="SOS37594.1"/>
    </source>
</evidence>
<gene>
    <name evidence="1" type="ORF">CFBP3840_00518</name>
</gene>
<reference evidence="1 2" key="1">
    <citation type="submission" date="2017-11" db="EMBL/GenBank/DDBJ databases">
        <authorList>
            <person name="Han C.G."/>
        </authorList>
    </citation>
    <scope>NUCLEOTIDE SEQUENCE [LARGE SCALE GENOMIC DNA]</scope>
    <source>
        <strain evidence="1">CFBP3840</strain>
    </source>
</reference>